<keyword evidence="4" id="KW-1185">Reference proteome</keyword>
<dbReference type="RefSeq" id="XP_025556616.1">
    <property type="nucleotide sequence ID" value="XM_025696584.1"/>
</dbReference>
<dbReference type="EMBL" id="KZ824267">
    <property type="protein sequence ID" value="RAL17462.1"/>
    <property type="molecule type" value="Genomic_DNA"/>
</dbReference>
<feature type="compositionally biased region" description="Basic and acidic residues" evidence="1">
    <location>
        <begin position="35"/>
        <end position="45"/>
    </location>
</feature>
<dbReference type="VEuPathDB" id="FungiDB:BO97DRAFT_419700"/>
<feature type="chain" id="PRO_5017248174" evidence="2">
    <location>
        <begin position="29"/>
        <end position="240"/>
    </location>
</feature>
<dbReference type="OrthoDB" id="5043642at2759"/>
<evidence type="ECO:0000256" key="2">
    <source>
        <dbReference type="SAM" id="SignalP"/>
    </source>
</evidence>
<accession>A0A395IB60</accession>
<name>A0A395IB60_ASPHC</name>
<proteinExistence type="predicted"/>
<feature type="signal peptide" evidence="2">
    <location>
        <begin position="1"/>
        <end position="28"/>
    </location>
</feature>
<protein>
    <submittedName>
        <fullName evidence="3">Uncharacterized protein</fullName>
    </submittedName>
</protein>
<dbReference type="AlphaFoldDB" id="A0A395IB60"/>
<evidence type="ECO:0000313" key="3">
    <source>
        <dbReference type="EMBL" id="RAL17462.1"/>
    </source>
</evidence>
<organism evidence="3 4">
    <name type="scientific">Aspergillus homomorphus (strain CBS 101889)</name>
    <dbReference type="NCBI Taxonomy" id="1450537"/>
    <lineage>
        <taxon>Eukaryota</taxon>
        <taxon>Fungi</taxon>
        <taxon>Dikarya</taxon>
        <taxon>Ascomycota</taxon>
        <taxon>Pezizomycotina</taxon>
        <taxon>Eurotiomycetes</taxon>
        <taxon>Eurotiomycetidae</taxon>
        <taxon>Eurotiales</taxon>
        <taxon>Aspergillaceae</taxon>
        <taxon>Aspergillus</taxon>
        <taxon>Aspergillus subgen. Circumdati</taxon>
    </lineage>
</organism>
<evidence type="ECO:0000313" key="4">
    <source>
        <dbReference type="Proteomes" id="UP000248961"/>
    </source>
</evidence>
<dbReference type="Proteomes" id="UP000248961">
    <property type="component" value="Unassembled WGS sequence"/>
</dbReference>
<sequence length="240" mass="26916">MALAPLTSSLWPYLGAAIALLLTPRILARSNPDTKAQEKGKKTNEAEAASEIEPLENFQWDQTEPLALRPFKPRYHITMGKSPNLPNLNPNPNRKTLFGASAPPQQGPTNPAPLRPRRQPALHARPFIGCFPNGFRCFDKFTKSLADIHAPVPDYTRKLRPSMDRYLSRLSVGSLVGRENWSVSVAGELFALDGMHLYHGEEVEELGALDFEKAQLRCERQVLFRLPVTNAIVFVVRTYM</sequence>
<feature type="compositionally biased region" description="Low complexity" evidence="1">
    <location>
        <begin position="83"/>
        <end position="93"/>
    </location>
</feature>
<keyword evidence="2" id="KW-0732">Signal</keyword>
<dbReference type="InterPro" id="IPR021848">
    <property type="entry name" value="HODM_asu-like"/>
</dbReference>
<feature type="region of interest" description="Disordered" evidence="1">
    <location>
        <begin position="31"/>
        <end position="56"/>
    </location>
</feature>
<reference evidence="3 4" key="1">
    <citation type="submission" date="2018-02" db="EMBL/GenBank/DDBJ databases">
        <title>The genomes of Aspergillus section Nigri reveals drivers in fungal speciation.</title>
        <authorList>
            <consortium name="DOE Joint Genome Institute"/>
            <person name="Vesth T.C."/>
            <person name="Nybo J."/>
            <person name="Theobald S."/>
            <person name="Brandl J."/>
            <person name="Frisvad J.C."/>
            <person name="Nielsen K.F."/>
            <person name="Lyhne E.K."/>
            <person name="Kogle M.E."/>
            <person name="Kuo A."/>
            <person name="Riley R."/>
            <person name="Clum A."/>
            <person name="Nolan M."/>
            <person name="Lipzen A."/>
            <person name="Salamov A."/>
            <person name="Henrissat B."/>
            <person name="Wiebenga A."/>
            <person name="De vries R.P."/>
            <person name="Grigoriev I.V."/>
            <person name="Mortensen U.H."/>
            <person name="Andersen M.R."/>
            <person name="Baker S.E."/>
        </authorList>
    </citation>
    <scope>NUCLEOTIDE SEQUENCE [LARGE SCALE GENOMIC DNA]</scope>
    <source>
        <strain evidence="3 4">CBS 101889</strain>
    </source>
</reference>
<evidence type="ECO:0000256" key="1">
    <source>
        <dbReference type="SAM" id="MobiDB-lite"/>
    </source>
</evidence>
<dbReference type="STRING" id="1450537.A0A395IB60"/>
<dbReference type="Pfam" id="PF11927">
    <property type="entry name" value="HODM_asu-like"/>
    <property type="match status" value="1"/>
</dbReference>
<gene>
    <name evidence="3" type="ORF">BO97DRAFT_419700</name>
</gene>
<feature type="region of interest" description="Disordered" evidence="1">
    <location>
        <begin position="79"/>
        <end position="117"/>
    </location>
</feature>
<dbReference type="GeneID" id="37200873"/>